<evidence type="ECO:0000313" key="1">
    <source>
        <dbReference type="EMBL" id="POG80960.1"/>
    </source>
</evidence>
<accession>A0A2P4QTI3</accession>
<dbReference type="Proteomes" id="UP000018888">
    <property type="component" value="Unassembled WGS sequence"/>
</dbReference>
<proteinExistence type="predicted"/>
<dbReference type="EMBL" id="AUPC02000014">
    <property type="protein sequence ID" value="POG80960.1"/>
    <property type="molecule type" value="Genomic_DNA"/>
</dbReference>
<gene>
    <name evidence="1" type="ORF">GLOIN_2v1763906</name>
</gene>
<name>A0A2P4QTI3_RHIID</name>
<keyword evidence="2" id="KW-1185">Reference proteome</keyword>
<reference evidence="1 2" key="1">
    <citation type="journal article" date="2013" name="Proc. Natl. Acad. Sci. U.S.A.">
        <title>Genome of an arbuscular mycorrhizal fungus provides insight into the oldest plant symbiosis.</title>
        <authorList>
            <person name="Tisserant E."/>
            <person name="Malbreil M."/>
            <person name="Kuo A."/>
            <person name="Kohler A."/>
            <person name="Symeonidi A."/>
            <person name="Balestrini R."/>
            <person name="Charron P."/>
            <person name="Duensing N."/>
            <person name="Frei Dit Frey N."/>
            <person name="Gianinazzi-Pearson V."/>
            <person name="Gilbert L.B."/>
            <person name="Handa Y."/>
            <person name="Herr J.R."/>
            <person name="Hijri M."/>
            <person name="Koul R."/>
            <person name="Kawaguchi M."/>
            <person name="Krajinski F."/>
            <person name="Lammers P.J."/>
            <person name="Masclaux F.G."/>
            <person name="Murat C."/>
            <person name="Morin E."/>
            <person name="Ndikumana S."/>
            <person name="Pagni M."/>
            <person name="Petitpierre D."/>
            <person name="Requena N."/>
            <person name="Rosikiewicz P."/>
            <person name="Riley R."/>
            <person name="Saito K."/>
            <person name="San Clemente H."/>
            <person name="Shapiro H."/>
            <person name="van Tuinen D."/>
            <person name="Becard G."/>
            <person name="Bonfante P."/>
            <person name="Paszkowski U."/>
            <person name="Shachar-Hill Y.Y."/>
            <person name="Tuskan G.A."/>
            <person name="Young P.W."/>
            <person name="Sanders I.R."/>
            <person name="Henrissat B."/>
            <person name="Rensing S.A."/>
            <person name="Grigoriev I.V."/>
            <person name="Corradi N."/>
            <person name="Roux C."/>
            <person name="Martin F."/>
        </authorList>
    </citation>
    <scope>NUCLEOTIDE SEQUENCE [LARGE SCALE GENOMIC DNA]</scope>
    <source>
        <strain evidence="1 2">DAOM 197198</strain>
    </source>
</reference>
<protein>
    <submittedName>
        <fullName evidence="1">Glycosyltransferase family 1 protein</fullName>
    </submittedName>
</protein>
<reference evidence="1 2" key="2">
    <citation type="journal article" date="2018" name="New Phytol.">
        <title>High intraspecific genome diversity in the model arbuscular mycorrhizal symbiont Rhizophagus irregularis.</title>
        <authorList>
            <person name="Chen E.C.H."/>
            <person name="Morin E."/>
            <person name="Beaudet D."/>
            <person name="Noel J."/>
            <person name="Yildirir G."/>
            <person name="Ndikumana S."/>
            <person name="Charron P."/>
            <person name="St-Onge C."/>
            <person name="Giorgi J."/>
            <person name="Kruger M."/>
            <person name="Marton T."/>
            <person name="Ropars J."/>
            <person name="Grigoriev I.V."/>
            <person name="Hainaut M."/>
            <person name="Henrissat B."/>
            <person name="Roux C."/>
            <person name="Martin F."/>
            <person name="Corradi N."/>
        </authorList>
    </citation>
    <scope>NUCLEOTIDE SEQUENCE [LARGE SCALE GENOMIC DNA]</scope>
    <source>
        <strain evidence="1 2">DAOM 197198</strain>
    </source>
</reference>
<organism evidence="1 2">
    <name type="scientific">Rhizophagus irregularis (strain DAOM 181602 / DAOM 197198 / MUCL 43194)</name>
    <name type="common">Arbuscular mycorrhizal fungus</name>
    <name type="synonym">Glomus intraradices</name>
    <dbReference type="NCBI Taxonomy" id="747089"/>
    <lineage>
        <taxon>Eukaryota</taxon>
        <taxon>Fungi</taxon>
        <taxon>Fungi incertae sedis</taxon>
        <taxon>Mucoromycota</taxon>
        <taxon>Glomeromycotina</taxon>
        <taxon>Glomeromycetes</taxon>
        <taxon>Glomerales</taxon>
        <taxon>Glomeraceae</taxon>
        <taxon>Rhizophagus</taxon>
    </lineage>
</organism>
<evidence type="ECO:0000313" key="2">
    <source>
        <dbReference type="Proteomes" id="UP000018888"/>
    </source>
</evidence>
<dbReference type="GO" id="GO:0016740">
    <property type="term" value="F:transferase activity"/>
    <property type="evidence" value="ECO:0007669"/>
    <property type="project" value="UniProtKB-KW"/>
</dbReference>
<comment type="caution">
    <text evidence="1">The sequence shown here is derived from an EMBL/GenBank/DDBJ whole genome shotgun (WGS) entry which is preliminary data.</text>
</comment>
<dbReference type="AlphaFoldDB" id="A0A2P4QTI3"/>
<sequence length="123" mass="14051">MLGSFVEAINRNIIDDVILVLAQTSQDSYSSILWFTYSNLINSKKCTTIRCATADVALALIRYTLNANDIINKIDFLLKDEKVKKNSKSMINSKRKYRAADLIEYILYDSSLNEGVNEEFLKE</sequence>